<dbReference type="SUPFAM" id="SSF52743">
    <property type="entry name" value="Subtilisin-like"/>
    <property type="match status" value="1"/>
</dbReference>
<keyword evidence="2 5" id="KW-0645">Protease</keyword>
<evidence type="ECO:0000259" key="7">
    <source>
        <dbReference type="Pfam" id="PF00082"/>
    </source>
</evidence>
<dbReference type="InterPro" id="IPR000209">
    <property type="entry name" value="Peptidase_S8/S53_dom"/>
</dbReference>
<dbReference type="PANTHER" id="PTHR43806">
    <property type="entry name" value="PEPTIDASE S8"/>
    <property type="match status" value="1"/>
</dbReference>
<comment type="caution">
    <text evidence="8">The sequence shown here is derived from an EMBL/GenBank/DDBJ whole genome shotgun (WGS) entry which is preliminary data.</text>
</comment>
<dbReference type="Proteomes" id="UP000618591">
    <property type="component" value="Unassembled WGS sequence"/>
</dbReference>
<keyword evidence="4 5" id="KW-0720">Serine protease</keyword>
<feature type="active site" description="Charge relay system" evidence="5">
    <location>
        <position position="365"/>
    </location>
</feature>
<organism evidence="8 9">
    <name type="scientific">Sphingomonas psychrolutea</name>
    <dbReference type="NCBI Taxonomy" id="1259676"/>
    <lineage>
        <taxon>Bacteria</taxon>
        <taxon>Pseudomonadati</taxon>
        <taxon>Pseudomonadota</taxon>
        <taxon>Alphaproteobacteria</taxon>
        <taxon>Sphingomonadales</taxon>
        <taxon>Sphingomonadaceae</taxon>
        <taxon>Sphingomonas</taxon>
    </lineage>
</organism>
<keyword evidence="3 5" id="KW-0378">Hydrolase</keyword>
<evidence type="ECO:0000313" key="9">
    <source>
        <dbReference type="Proteomes" id="UP000618591"/>
    </source>
</evidence>
<proteinExistence type="inferred from homology"/>
<dbReference type="Gene3D" id="3.40.50.200">
    <property type="entry name" value="Peptidase S8/S53 domain"/>
    <property type="match status" value="1"/>
</dbReference>
<keyword evidence="9" id="KW-1185">Reference proteome</keyword>
<sequence>MFRRGAFLLSLLLPVAAAAQLLPPIGAPGLPMLGDVATGVTRELGNVTDVPRTAITLVRDRLDRITTLVRANRDTIALDDKGEPARAGEVLVDDPDDRLVADAVARGFVLIERGTIQGTGIGFARFASPAGQRLPAAIKAMRRIAGDRSVSADQLHFDSGSFMGAAEQPAKNAPAAASSLRLGMIDGGVAEPANTRARIARHGFARGAPGVSNHGTAVASLIIGSGQVRGAAAGATLWAADVYGSDPAGGNASAIAKALGWMSAERVPVVVISLVGPANPLLARVVQAVQARGTIIVAAVGNDGPAAPPSYPASYPGVIAVTGVDAKARALIEAGRALHVDYAAPGADMLAANAAGAAVTVRGTSFAAPLVAARIAHFHANADPAAINAAIDAADREASDLGKRGPDPRYGRGLLCGGCATPAK</sequence>
<evidence type="ECO:0000256" key="1">
    <source>
        <dbReference type="ARBA" id="ARBA00011073"/>
    </source>
</evidence>
<dbReference type="InterPro" id="IPR050131">
    <property type="entry name" value="Peptidase_S8_subtilisin-like"/>
</dbReference>
<protein>
    <submittedName>
        <fullName evidence="8">Peptidase S8</fullName>
    </submittedName>
</protein>
<accession>A0ABQ1H707</accession>
<keyword evidence="6" id="KW-0732">Signal</keyword>
<evidence type="ECO:0000256" key="6">
    <source>
        <dbReference type="SAM" id="SignalP"/>
    </source>
</evidence>
<dbReference type="InterPro" id="IPR036852">
    <property type="entry name" value="Peptidase_S8/S53_dom_sf"/>
</dbReference>
<feature type="domain" description="Peptidase S8/S53" evidence="7">
    <location>
        <begin position="209"/>
        <end position="413"/>
    </location>
</feature>
<dbReference type="CDD" id="cd05561">
    <property type="entry name" value="Peptidases_S8_4"/>
    <property type="match status" value="1"/>
</dbReference>
<dbReference type="Pfam" id="PF00082">
    <property type="entry name" value="Peptidase_S8"/>
    <property type="match status" value="1"/>
</dbReference>
<comment type="similarity">
    <text evidence="1 5">Belongs to the peptidase S8 family.</text>
</comment>
<gene>
    <name evidence="8" type="ORF">GCM10011395_34950</name>
</gene>
<name>A0ABQ1H707_9SPHN</name>
<evidence type="ECO:0000256" key="2">
    <source>
        <dbReference type="ARBA" id="ARBA00022670"/>
    </source>
</evidence>
<dbReference type="EMBL" id="BMDW01000034">
    <property type="protein sequence ID" value="GGA61605.1"/>
    <property type="molecule type" value="Genomic_DNA"/>
</dbReference>
<feature type="chain" id="PRO_5045314492" evidence="6">
    <location>
        <begin position="20"/>
        <end position="424"/>
    </location>
</feature>
<feature type="active site" description="Charge relay system" evidence="5">
    <location>
        <position position="186"/>
    </location>
</feature>
<feature type="signal peptide" evidence="6">
    <location>
        <begin position="1"/>
        <end position="19"/>
    </location>
</feature>
<dbReference type="PROSITE" id="PS51892">
    <property type="entry name" value="SUBTILASE"/>
    <property type="match status" value="1"/>
</dbReference>
<evidence type="ECO:0000313" key="8">
    <source>
        <dbReference type="EMBL" id="GGA61605.1"/>
    </source>
</evidence>
<feature type="active site" description="Charge relay system" evidence="5">
    <location>
        <position position="214"/>
    </location>
</feature>
<evidence type="ECO:0000256" key="4">
    <source>
        <dbReference type="ARBA" id="ARBA00022825"/>
    </source>
</evidence>
<reference evidence="9" key="1">
    <citation type="journal article" date="2019" name="Int. J. Syst. Evol. Microbiol.">
        <title>The Global Catalogue of Microorganisms (GCM) 10K type strain sequencing project: providing services to taxonomists for standard genome sequencing and annotation.</title>
        <authorList>
            <consortium name="The Broad Institute Genomics Platform"/>
            <consortium name="The Broad Institute Genome Sequencing Center for Infectious Disease"/>
            <person name="Wu L."/>
            <person name="Ma J."/>
        </authorList>
    </citation>
    <scope>NUCLEOTIDE SEQUENCE [LARGE SCALE GENOMIC DNA]</scope>
    <source>
        <strain evidence="9">CGMCC 1.10106</strain>
    </source>
</reference>
<dbReference type="PANTHER" id="PTHR43806:SF11">
    <property type="entry name" value="CEREVISIN-RELATED"/>
    <property type="match status" value="1"/>
</dbReference>
<evidence type="ECO:0000256" key="3">
    <source>
        <dbReference type="ARBA" id="ARBA00022801"/>
    </source>
</evidence>
<evidence type="ECO:0000256" key="5">
    <source>
        <dbReference type="PROSITE-ProRule" id="PRU01240"/>
    </source>
</evidence>